<evidence type="ECO:0000256" key="3">
    <source>
        <dbReference type="ARBA" id="ARBA00023080"/>
    </source>
</evidence>
<comment type="catalytic activity">
    <reaction evidence="6">
        <text>a purine 2'-deoxyribonucleoside 5'-phosphate + H2O = a purine nucleobase + 2-deoxy-D-ribose 5-phosphate</text>
        <dbReference type="Rhea" id="RHEA:51132"/>
        <dbReference type="ChEBI" id="CHEBI:15377"/>
        <dbReference type="ChEBI" id="CHEBI:26386"/>
        <dbReference type="ChEBI" id="CHEBI:62877"/>
        <dbReference type="ChEBI" id="CHEBI:142198"/>
    </reaction>
</comment>
<dbReference type="SUPFAM" id="SSF52309">
    <property type="entry name" value="N-(deoxy)ribosyltransferase-like"/>
    <property type="match status" value="1"/>
</dbReference>
<dbReference type="EMBL" id="JBBNFP010000004">
    <property type="protein sequence ID" value="MEQ2485822.1"/>
    <property type="molecule type" value="Genomic_DNA"/>
</dbReference>
<name>A0ABV1FN40_9BACT</name>
<comment type="caution">
    <text evidence="6">Lacks conserved residue(s) required for the propagation of feature annotation.</text>
</comment>
<evidence type="ECO:0000256" key="1">
    <source>
        <dbReference type="ARBA" id="ARBA00011407"/>
    </source>
</evidence>
<comment type="function">
    <text evidence="6">Catalyzes the cleavage of the N-glycosidic bond of deoxyribonucleoside 5'-monophosphates to yield deoxyribose 5-phosphate and a purine or pyrimidine base.</text>
</comment>
<dbReference type="PANTHER" id="PTHR15364:SF0">
    <property type="entry name" value="2'-DEOXYNUCLEOSIDE 5'-PHOSPHATE N-HYDROLASE 1"/>
    <property type="match status" value="1"/>
</dbReference>
<proteinExistence type="inferred from homology"/>
<keyword evidence="3 6" id="KW-0546">Nucleotide metabolism</keyword>
<evidence type="ECO:0000256" key="6">
    <source>
        <dbReference type="HAMAP-Rule" id="MF_03036"/>
    </source>
</evidence>
<dbReference type="HAMAP" id="MF_03036">
    <property type="entry name" value="Nuc_phosphate_hydrolase"/>
    <property type="match status" value="1"/>
</dbReference>
<comment type="subunit">
    <text evidence="1 6">Monomer and homodimer.</text>
</comment>
<reference evidence="7 8" key="1">
    <citation type="submission" date="2024-04" db="EMBL/GenBank/DDBJ databases">
        <title>Human intestinal bacterial collection.</title>
        <authorList>
            <person name="Pauvert C."/>
            <person name="Hitch T.C.A."/>
            <person name="Clavel T."/>
        </authorList>
    </citation>
    <scope>NUCLEOTIDE SEQUENCE [LARGE SCALE GENOMIC DNA]</scope>
    <source>
        <strain evidence="7 8">CLA-AA-H145</strain>
    </source>
</reference>
<comment type="catalytic activity">
    <reaction evidence="5">
        <text>5-hydroxymethyl-dUMP + H2O = 5-hydroxymethyluracil + 2-deoxy-D-ribose 5-phosphate</text>
        <dbReference type="Rhea" id="RHEA:77099"/>
        <dbReference type="ChEBI" id="CHEBI:15377"/>
        <dbReference type="ChEBI" id="CHEBI:16964"/>
        <dbReference type="ChEBI" id="CHEBI:62877"/>
        <dbReference type="ChEBI" id="CHEBI:90409"/>
    </reaction>
    <physiologicalReaction direction="left-to-right" evidence="5">
        <dbReference type="Rhea" id="RHEA:77100"/>
    </physiologicalReaction>
</comment>
<keyword evidence="8" id="KW-1185">Reference proteome</keyword>
<feature type="binding site" evidence="6">
    <location>
        <begin position="108"/>
        <end position="110"/>
    </location>
    <ligand>
        <name>substrate</name>
        <note>ligand shared between homodimeric partners</note>
    </ligand>
</feature>
<keyword evidence="4 6" id="KW-0326">Glycosidase</keyword>
<dbReference type="PANTHER" id="PTHR15364">
    <property type="entry name" value="2'-DEOXYNUCLEOSIDE 5'-PHOSPHATE N-HYDROLASE 1"/>
    <property type="match status" value="1"/>
</dbReference>
<evidence type="ECO:0000256" key="4">
    <source>
        <dbReference type="ARBA" id="ARBA00023295"/>
    </source>
</evidence>
<feature type="binding site" description="in other chain" evidence="6">
    <location>
        <position position="85"/>
    </location>
    <ligand>
        <name>substrate</name>
        <note>ligand shared between homodimeric partners</note>
    </ligand>
</feature>
<comment type="catalytic activity">
    <reaction evidence="6">
        <text>a pyrimidine 2'-deoxyribonucleoside 5'-phosphate + H2O = a pyrimidine nucleobase + 2-deoxy-D-ribose 5-phosphate</text>
        <dbReference type="Rhea" id="RHEA:57852"/>
        <dbReference type="ChEBI" id="CHEBI:15377"/>
        <dbReference type="ChEBI" id="CHEBI:26432"/>
        <dbReference type="ChEBI" id="CHEBI:62877"/>
        <dbReference type="ChEBI" id="CHEBI:142209"/>
    </reaction>
</comment>
<keyword evidence="2 6" id="KW-0378">Hydrolase</keyword>
<dbReference type="EC" id="3.2.2.-" evidence="6"/>
<evidence type="ECO:0000313" key="8">
    <source>
        <dbReference type="Proteomes" id="UP001487296"/>
    </source>
</evidence>
<dbReference type="Pfam" id="PF05014">
    <property type="entry name" value="Nuc_deoxyrib_tr"/>
    <property type="match status" value="1"/>
</dbReference>
<comment type="similarity">
    <text evidence="6">Belongs to the 2'-deoxynucleoside 5'-phosphate N-hydrolase 1 family.</text>
</comment>
<comment type="caution">
    <text evidence="7">The sequence shown here is derived from an EMBL/GenBank/DDBJ whole genome shotgun (WGS) entry which is preliminary data.</text>
</comment>
<sequence>MNKKIYFAGSIRGGRVDSALYQRIIQYINQTDTVLTEHIGKMNMSVKAQTKSVDTHIYERDTEWLRSCDMVIAECTCPSLGVGYELAYAEAHNIPVHIFYDKSKTNISAMLNGNAYFNMHPYEKEDDIYPCLDELLCRR</sequence>
<evidence type="ECO:0000256" key="5">
    <source>
        <dbReference type="ARBA" id="ARBA00047460"/>
    </source>
</evidence>
<dbReference type="Proteomes" id="UP001487296">
    <property type="component" value="Unassembled WGS sequence"/>
</dbReference>
<protein>
    <recommendedName>
        <fullName evidence="6">Putative 2'-deoxynucleoside 5'-phosphate N-hydrolase 1</fullName>
        <ecNumber evidence="6">3.2.2.-</ecNumber>
    </recommendedName>
</protein>
<gene>
    <name evidence="7" type="ORF">AAAT34_01980</name>
</gene>
<dbReference type="RefSeq" id="WP_215758824.1">
    <property type="nucleotide sequence ID" value="NZ_JAHKBE010000003.1"/>
</dbReference>
<evidence type="ECO:0000313" key="7">
    <source>
        <dbReference type="EMBL" id="MEQ2485822.1"/>
    </source>
</evidence>
<organism evidence="7 8">
    <name type="scientific">Hallella faecis</name>
    <dbReference type="NCBI Taxonomy" id="2841596"/>
    <lineage>
        <taxon>Bacteria</taxon>
        <taxon>Pseudomonadati</taxon>
        <taxon>Bacteroidota</taxon>
        <taxon>Bacteroidia</taxon>
        <taxon>Bacteroidales</taxon>
        <taxon>Prevotellaceae</taxon>
        <taxon>Hallella</taxon>
    </lineage>
</organism>
<dbReference type="Gene3D" id="3.40.50.450">
    <property type="match status" value="1"/>
</dbReference>
<dbReference type="InterPro" id="IPR028607">
    <property type="entry name" value="DNPH1"/>
</dbReference>
<evidence type="ECO:0000256" key="2">
    <source>
        <dbReference type="ARBA" id="ARBA00022801"/>
    </source>
</evidence>
<dbReference type="InterPro" id="IPR051239">
    <property type="entry name" value="2'-dNMP_N-hydrolase"/>
</dbReference>
<accession>A0ABV1FN40</accession>
<dbReference type="InterPro" id="IPR007710">
    <property type="entry name" value="Nucleoside_deoxyribTrfase"/>
</dbReference>
<feature type="binding site" description="in other chain" evidence="6">
    <location>
        <position position="21"/>
    </location>
    <ligand>
        <name>substrate</name>
        <note>ligand shared between homodimeric partners</note>
    </ligand>
</feature>